<keyword evidence="4" id="KW-1133">Transmembrane helix</keyword>
<dbReference type="PANTHER" id="PTHR11361:SF152">
    <property type="entry name" value="DNA MISMATCH REPAIR PROTEIN"/>
    <property type="match status" value="1"/>
</dbReference>
<dbReference type="Pfam" id="PF00488">
    <property type="entry name" value="MutS_V"/>
    <property type="match status" value="1"/>
</dbReference>
<dbReference type="GO" id="GO:0005524">
    <property type="term" value="F:ATP binding"/>
    <property type="evidence" value="ECO:0007669"/>
    <property type="project" value="UniProtKB-KW"/>
</dbReference>
<keyword evidence="7" id="KW-1185">Reference proteome</keyword>
<reference evidence="6 7" key="1">
    <citation type="submission" date="2016-11" db="EMBL/GenBank/DDBJ databases">
        <authorList>
            <person name="Jaros S."/>
            <person name="Januszkiewicz K."/>
            <person name="Wedrychowicz H."/>
        </authorList>
    </citation>
    <scope>NUCLEOTIDE SEQUENCE [LARGE SCALE GENOMIC DNA]</scope>
    <source>
        <strain evidence="6 7">DSM 17459</strain>
    </source>
</reference>
<dbReference type="InterPro" id="IPR027417">
    <property type="entry name" value="P-loop_NTPase"/>
</dbReference>
<keyword evidence="1" id="KW-0547">Nucleotide-binding</keyword>
<dbReference type="SMART" id="SM00534">
    <property type="entry name" value="MUTSac"/>
    <property type="match status" value="1"/>
</dbReference>
<feature type="domain" description="DNA mismatch repair proteins mutS family" evidence="5">
    <location>
        <begin position="368"/>
        <end position="553"/>
    </location>
</feature>
<evidence type="ECO:0000256" key="3">
    <source>
        <dbReference type="ARBA" id="ARBA00023125"/>
    </source>
</evidence>
<evidence type="ECO:0000256" key="4">
    <source>
        <dbReference type="SAM" id="Phobius"/>
    </source>
</evidence>
<dbReference type="PANTHER" id="PTHR11361">
    <property type="entry name" value="DNA MISMATCH REPAIR PROTEIN MUTS FAMILY MEMBER"/>
    <property type="match status" value="1"/>
</dbReference>
<evidence type="ECO:0000256" key="1">
    <source>
        <dbReference type="ARBA" id="ARBA00022741"/>
    </source>
</evidence>
<dbReference type="GO" id="GO:0006298">
    <property type="term" value="P:mismatch repair"/>
    <property type="evidence" value="ECO:0007669"/>
    <property type="project" value="InterPro"/>
</dbReference>
<dbReference type="InterPro" id="IPR045076">
    <property type="entry name" value="MutS"/>
</dbReference>
<dbReference type="InterPro" id="IPR036187">
    <property type="entry name" value="DNA_mismatch_repair_MutS_sf"/>
</dbReference>
<dbReference type="InterPro" id="IPR000432">
    <property type="entry name" value="DNA_mismatch_repair_MutS_C"/>
</dbReference>
<keyword evidence="2" id="KW-0067">ATP-binding</keyword>
<evidence type="ECO:0000313" key="6">
    <source>
        <dbReference type="EMBL" id="SHF29966.1"/>
    </source>
</evidence>
<dbReference type="STRING" id="1122155.SAMN02745158_03206"/>
<dbReference type="EMBL" id="FQVI01000020">
    <property type="protein sequence ID" value="SHF29966.1"/>
    <property type="molecule type" value="Genomic_DNA"/>
</dbReference>
<sequence length="571" mass="65462">MEEQFIFAGLILCLFITMITVMARENKRQREKVREKIREMWGNIPDKEYSRDLLDSISHYFMRRESQESGFFLDDITWNDLDLDRIFMLMNQTMSSLGEDYLYYMLRKPEFTPEKLQERQRLADYFRGHQEERVRLQLLLGNLKRLPTVSLSDSLYVLTDAKEHKRGKHIACALLMILSILAMIVIPKYGVFLMLGMMVFNVIQYLFSKQEIETYLSCIRSIMRILEAAKETCKLQMPELSEYLEQIKKARNELGQFSRGAGLVMNRSDAGGGLETIILDYIRMIFHVDMIKFNSMLKELQKHFGAVETLMETFGFLDSCIAVASFREVMPYTCIPQFEAPGKRAAMEVTNLYHPLIKEPVANSIAVAGGTLVTGSNASGKSTFLKNVAVNAILAQTIGLCVASEYKSCYLRVMTSMALRDDLLSKESYYIVEIKSLNRILKAARKTTPLLCVIDEVLRGTNTIERIAASSNILAALCQDHVLSFAATHDIELSYMLEALYTNYHFEEEVKEHDVVFNYLLKKGRATTRNAIRLLEMIGYDQKIIENAKRAAEIFEKKGAWAPVKKEEGQC</sequence>
<organism evidence="6 7">
    <name type="scientific">Lactonifactor longoviformis DSM 17459</name>
    <dbReference type="NCBI Taxonomy" id="1122155"/>
    <lineage>
        <taxon>Bacteria</taxon>
        <taxon>Bacillati</taxon>
        <taxon>Bacillota</taxon>
        <taxon>Clostridia</taxon>
        <taxon>Eubacteriales</taxon>
        <taxon>Clostridiaceae</taxon>
        <taxon>Lactonifactor</taxon>
    </lineage>
</organism>
<dbReference type="Gene3D" id="1.10.1420.10">
    <property type="match status" value="1"/>
</dbReference>
<protein>
    <submittedName>
        <fullName evidence="6">MutS domain V</fullName>
    </submittedName>
</protein>
<gene>
    <name evidence="6" type="ORF">SAMN02745158_03206</name>
</gene>
<dbReference type="Gene3D" id="3.40.50.300">
    <property type="entry name" value="P-loop containing nucleotide triphosphate hydrolases"/>
    <property type="match status" value="1"/>
</dbReference>
<dbReference type="GO" id="GO:0140664">
    <property type="term" value="F:ATP-dependent DNA damage sensor activity"/>
    <property type="evidence" value="ECO:0007669"/>
    <property type="project" value="InterPro"/>
</dbReference>
<evidence type="ECO:0000259" key="5">
    <source>
        <dbReference type="SMART" id="SM00534"/>
    </source>
</evidence>
<feature type="transmembrane region" description="Helical" evidence="4">
    <location>
        <begin position="172"/>
        <end position="200"/>
    </location>
</feature>
<dbReference type="SUPFAM" id="SSF52540">
    <property type="entry name" value="P-loop containing nucleoside triphosphate hydrolases"/>
    <property type="match status" value="1"/>
</dbReference>
<keyword evidence="4" id="KW-0472">Membrane</keyword>
<dbReference type="GO" id="GO:0005829">
    <property type="term" value="C:cytosol"/>
    <property type="evidence" value="ECO:0007669"/>
    <property type="project" value="TreeGrafter"/>
</dbReference>
<dbReference type="OrthoDB" id="9802448at2"/>
<feature type="transmembrane region" description="Helical" evidence="4">
    <location>
        <begin position="6"/>
        <end position="24"/>
    </location>
</feature>
<name>A0A1M5AIL3_9CLOT</name>
<dbReference type="SUPFAM" id="SSF48334">
    <property type="entry name" value="DNA repair protein MutS, domain III"/>
    <property type="match status" value="1"/>
</dbReference>
<proteinExistence type="predicted"/>
<dbReference type="Proteomes" id="UP000184245">
    <property type="component" value="Unassembled WGS sequence"/>
</dbReference>
<keyword evidence="4" id="KW-0812">Transmembrane</keyword>
<keyword evidence="3" id="KW-0238">DNA-binding</keyword>
<evidence type="ECO:0000313" key="7">
    <source>
        <dbReference type="Proteomes" id="UP000184245"/>
    </source>
</evidence>
<evidence type="ECO:0000256" key="2">
    <source>
        <dbReference type="ARBA" id="ARBA00022840"/>
    </source>
</evidence>
<dbReference type="AlphaFoldDB" id="A0A1M5AIL3"/>
<dbReference type="GO" id="GO:0030983">
    <property type="term" value="F:mismatched DNA binding"/>
    <property type="evidence" value="ECO:0007669"/>
    <property type="project" value="InterPro"/>
</dbReference>
<dbReference type="RefSeq" id="WP_072853544.1">
    <property type="nucleotide sequence ID" value="NZ_FQVI01000020.1"/>
</dbReference>
<accession>A0A1M5AIL3</accession>